<accession>A0A9Q3HNV1</accession>
<organism evidence="2 3">
    <name type="scientific">Austropuccinia psidii MF-1</name>
    <dbReference type="NCBI Taxonomy" id="1389203"/>
    <lineage>
        <taxon>Eukaryota</taxon>
        <taxon>Fungi</taxon>
        <taxon>Dikarya</taxon>
        <taxon>Basidiomycota</taxon>
        <taxon>Pucciniomycotina</taxon>
        <taxon>Pucciniomycetes</taxon>
        <taxon>Pucciniales</taxon>
        <taxon>Sphaerophragmiaceae</taxon>
        <taxon>Austropuccinia</taxon>
    </lineage>
</organism>
<dbReference type="EMBL" id="AVOT02022665">
    <property type="protein sequence ID" value="MBW0512213.1"/>
    <property type="molecule type" value="Genomic_DNA"/>
</dbReference>
<name>A0A9Q3HNV1_9BASI</name>
<feature type="region of interest" description="Disordered" evidence="1">
    <location>
        <begin position="1"/>
        <end position="26"/>
    </location>
</feature>
<evidence type="ECO:0000313" key="3">
    <source>
        <dbReference type="Proteomes" id="UP000765509"/>
    </source>
</evidence>
<dbReference type="OrthoDB" id="1431520at2759"/>
<dbReference type="AlphaFoldDB" id="A0A9Q3HNV1"/>
<feature type="compositionally biased region" description="Polar residues" evidence="1">
    <location>
        <begin position="1"/>
        <end position="11"/>
    </location>
</feature>
<gene>
    <name evidence="2" type="ORF">O181_051928</name>
</gene>
<protein>
    <submittedName>
        <fullName evidence="2">Uncharacterized protein</fullName>
    </submittedName>
</protein>
<sequence length="121" mass="14634">MINNHQLNNQGFRPKDNFSPQPNKSVPYVTANNVPNFTVKFYYFSEEGHSTGRCNEFIEDQHKKWALRQGLNYLYPNWERVPNDGKFSPEYLVREFQKEQQELKRKLEYNTKEEEQKKKDK</sequence>
<reference evidence="2" key="1">
    <citation type="submission" date="2021-03" db="EMBL/GenBank/DDBJ databases">
        <title>Draft genome sequence of rust myrtle Austropuccinia psidii MF-1, a brazilian biotype.</title>
        <authorList>
            <person name="Quecine M.C."/>
            <person name="Pachon D.M.R."/>
            <person name="Bonatelli M.L."/>
            <person name="Correr F.H."/>
            <person name="Franceschini L.M."/>
            <person name="Leite T.F."/>
            <person name="Margarido G.R.A."/>
            <person name="Almeida C.A."/>
            <person name="Ferrarezi J.A."/>
            <person name="Labate C.A."/>
        </authorList>
    </citation>
    <scope>NUCLEOTIDE SEQUENCE</scope>
    <source>
        <strain evidence="2">MF-1</strain>
    </source>
</reference>
<evidence type="ECO:0000256" key="1">
    <source>
        <dbReference type="SAM" id="MobiDB-lite"/>
    </source>
</evidence>
<proteinExistence type="predicted"/>
<comment type="caution">
    <text evidence="2">The sequence shown here is derived from an EMBL/GenBank/DDBJ whole genome shotgun (WGS) entry which is preliminary data.</text>
</comment>
<evidence type="ECO:0000313" key="2">
    <source>
        <dbReference type="EMBL" id="MBW0512213.1"/>
    </source>
</evidence>
<dbReference type="Proteomes" id="UP000765509">
    <property type="component" value="Unassembled WGS sequence"/>
</dbReference>
<keyword evidence="3" id="KW-1185">Reference proteome</keyword>